<dbReference type="InterPro" id="IPR023205">
    <property type="entry name" value="DsbA/DsbL"/>
</dbReference>
<dbReference type="InterPro" id="IPR001853">
    <property type="entry name" value="DSBA-like_thioredoxin_dom"/>
</dbReference>
<evidence type="ECO:0000259" key="7">
    <source>
        <dbReference type="Pfam" id="PF01323"/>
    </source>
</evidence>
<keyword evidence="5" id="KW-0676">Redox-active center</keyword>
<dbReference type="PANTHER" id="PTHR35891:SF2">
    <property type="entry name" value="THIOL:DISULFIDE INTERCHANGE PROTEIN DSBA"/>
    <property type="match status" value="1"/>
</dbReference>
<evidence type="ECO:0000256" key="1">
    <source>
        <dbReference type="ARBA" id="ARBA00005791"/>
    </source>
</evidence>
<sequence>MIFIRRIPIVLFATACMLACLATPAAASGSEPILKEYARFYHPVALTWHPGDPEVIEFFSYNCNYCYAAEKSVAVFKKTKPADIRFQAYEVAYDNVAWQLSQYAFAAASLAGVEEQVHADLFHRFNVDKKLFDTKADVVDFFRSEGLLEKVQPYLESDASKDLRMKIYQMAVDAEVTRTPTFVVKGQYVVYWGTDQDPGKFADLLVALARVPRKN</sequence>
<dbReference type="EMBL" id="JAAQTL010000001">
    <property type="protein sequence ID" value="NID16527.1"/>
    <property type="molecule type" value="Genomic_DNA"/>
</dbReference>
<reference evidence="8 9" key="1">
    <citation type="journal article" date="2006" name="Int. J. Syst. Evol. Microbiol.">
        <title>Dyella yeojuensis sp. nov., isolated from greenhouse soil in Korea.</title>
        <authorList>
            <person name="Kim B.Y."/>
            <person name="Weon H.Y."/>
            <person name="Lee K.H."/>
            <person name="Seok S.J."/>
            <person name="Kwon S.W."/>
            <person name="Go S.J."/>
            <person name="Stackebrandt E."/>
        </authorList>
    </citation>
    <scope>NUCLEOTIDE SEQUENCE [LARGE SCALE GENOMIC DNA]</scope>
    <source>
        <strain evidence="8 9">DSM 17673</strain>
    </source>
</reference>
<evidence type="ECO:0000256" key="2">
    <source>
        <dbReference type="ARBA" id="ARBA00013831"/>
    </source>
</evidence>
<accession>A0A7X5QWB8</accession>
<evidence type="ECO:0000256" key="4">
    <source>
        <dbReference type="ARBA" id="ARBA00023157"/>
    </source>
</evidence>
<organism evidence="8 9">
    <name type="scientific">Luteibacter yeojuensis</name>
    <dbReference type="NCBI Taxonomy" id="345309"/>
    <lineage>
        <taxon>Bacteria</taxon>
        <taxon>Pseudomonadati</taxon>
        <taxon>Pseudomonadota</taxon>
        <taxon>Gammaproteobacteria</taxon>
        <taxon>Lysobacterales</taxon>
        <taxon>Rhodanobacteraceae</taxon>
        <taxon>Luteibacter</taxon>
    </lineage>
</organism>
<dbReference type="Pfam" id="PF01323">
    <property type="entry name" value="DSBA"/>
    <property type="match status" value="1"/>
</dbReference>
<gene>
    <name evidence="8" type="ORF">HBF32_13735</name>
</gene>
<dbReference type="Proteomes" id="UP000518878">
    <property type="component" value="Unassembled WGS sequence"/>
</dbReference>
<dbReference type="PANTHER" id="PTHR35891">
    <property type="entry name" value="THIOL:DISULFIDE INTERCHANGE PROTEIN DSBA"/>
    <property type="match status" value="1"/>
</dbReference>
<dbReference type="RefSeq" id="WP_166700159.1">
    <property type="nucleotide sequence ID" value="NZ_JAAQTL010000001.1"/>
</dbReference>
<dbReference type="InterPro" id="IPR036249">
    <property type="entry name" value="Thioredoxin-like_sf"/>
</dbReference>
<evidence type="ECO:0000256" key="3">
    <source>
        <dbReference type="ARBA" id="ARBA00022729"/>
    </source>
</evidence>
<name>A0A7X5QWB8_9GAMM</name>
<dbReference type="InterPro" id="IPR050824">
    <property type="entry name" value="Thiol_disulfide_DsbA"/>
</dbReference>
<keyword evidence="9" id="KW-1185">Reference proteome</keyword>
<dbReference type="CDD" id="cd03019">
    <property type="entry name" value="DsbA_DsbA"/>
    <property type="match status" value="1"/>
</dbReference>
<feature type="signal peptide" evidence="6">
    <location>
        <begin position="1"/>
        <end position="27"/>
    </location>
</feature>
<evidence type="ECO:0000256" key="5">
    <source>
        <dbReference type="ARBA" id="ARBA00023284"/>
    </source>
</evidence>
<keyword evidence="4" id="KW-1015">Disulfide bond</keyword>
<proteinExistence type="inferred from homology"/>
<feature type="chain" id="PRO_5030664005" description="Thiol:disulfide interchange protein DsbA" evidence="6">
    <location>
        <begin position="28"/>
        <end position="215"/>
    </location>
</feature>
<evidence type="ECO:0000256" key="6">
    <source>
        <dbReference type="SAM" id="SignalP"/>
    </source>
</evidence>
<dbReference type="GO" id="GO:0016491">
    <property type="term" value="F:oxidoreductase activity"/>
    <property type="evidence" value="ECO:0007669"/>
    <property type="project" value="InterPro"/>
</dbReference>
<feature type="domain" description="DSBA-like thioredoxin" evidence="7">
    <location>
        <begin position="55"/>
        <end position="196"/>
    </location>
</feature>
<dbReference type="AlphaFoldDB" id="A0A7X5QWB8"/>
<comment type="similarity">
    <text evidence="1">Belongs to the thioredoxin family. DsbA subfamily.</text>
</comment>
<evidence type="ECO:0000313" key="9">
    <source>
        <dbReference type="Proteomes" id="UP000518878"/>
    </source>
</evidence>
<dbReference type="Gene3D" id="3.40.30.10">
    <property type="entry name" value="Glutaredoxin"/>
    <property type="match status" value="1"/>
</dbReference>
<comment type="caution">
    <text evidence="8">The sequence shown here is derived from an EMBL/GenBank/DDBJ whole genome shotgun (WGS) entry which is preliminary data.</text>
</comment>
<evidence type="ECO:0000313" key="8">
    <source>
        <dbReference type="EMBL" id="NID16527.1"/>
    </source>
</evidence>
<keyword evidence="3 6" id="KW-0732">Signal</keyword>
<dbReference type="SUPFAM" id="SSF52833">
    <property type="entry name" value="Thioredoxin-like"/>
    <property type="match status" value="1"/>
</dbReference>
<protein>
    <recommendedName>
        <fullName evidence="2">Thiol:disulfide interchange protein DsbA</fullName>
    </recommendedName>
</protein>